<proteinExistence type="predicted"/>
<dbReference type="Gene3D" id="1.10.1740.10">
    <property type="match status" value="1"/>
</dbReference>
<organism evidence="1 2">
    <name type="scientific">Methylocystis rosea</name>
    <dbReference type="NCBI Taxonomy" id="173366"/>
    <lineage>
        <taxon>Bacteria</taxon>
        <taxon>Pseudomonadati</taxon>
        <taxon>Pseudomonadota</taxon>
        <taxon>Alphaproteobacteria</taxon>
        <taxon>Hyphomicrobiales</taxon>
        <taxon>Methylocystaceae</taxon>
        <taxon>Methylocystis</taxon>
    </lineage>
</organism>
<dbReference type="EMBL" id="CP034086">
    <property type="protein sequence ID" value="AZG77549.1"/>
    <property type="molecule type" value="Genomic_DNA"/>
</dbReference>
<dbReference type="InterPro" id="IPR013324">
    <property type="entry name" value="RNA_pol_sigma_r3/r4-like"/>
</dbReference>
<dbReference type="RefSeq" id="WP_124739215.1">
    <property type="nucleotide sequence ID" value="NZ_CP034086.1"/>
</dbReference>
<evidence type="ECO:0000313" key="2">
    <source>
        <dbReference type="Proteomes" id="UP000273982"/>
    </source>
</evidence>
<dbReference type="AlphaFoldDB" id="A0A3G8M6C1"/>
<protein>
    <submittedName>
        <fullName evidence="1">RNA polymerase subunit sigma-70</fullName>
    </submittedName>
</protein>
<reference evidence="1 2" key="1">
    <citation type="submission" date="2018-11" db="EMBL/GenBank/DDBJ databases">
        <title>Genome squencing of methanotrophic bacteria isolated from alkaline groundwater in Korea.</title>
        <authorList>
            <person name="Nguyen L.N."/>
        </authorList>
    </citation>
    <scope>NUCLEOTIDE SEQUENCE [LARGE SCALE GENOMIC DNA]</scope>
    <source>
        <strain evidence="1 2">GW6</strain>
    </source>
</reference>
<dbReference type="Gene3D" id="1.10.10.10">
    <property type="entry name" value="Winged helix-like DNA-binding domain superfamily/Winged helix DNA-binding domain"/>
    <property type="match status" value="1"/>
</dbReference>
<gene>
    <name evidence="1" type="ORF">EHO51_12865</name>
</gene>
<dbReference type="Proteomes" id="UP000273982">
    <property type="component" value="Chromosome"/>
</dbReference>
<name>A0A3G8M6C1_9HYPH</name>
<dbReference type="SUPFAM" id="SSF88659">
    <property type="entry name" value="Sigma3 and sigma4 domains of RNA polymerase sigma factors"/>
    <property type="match status" value="1"/>
</dbReference>
<dbReference type="KEGG" id="mros:EHO51_12865"/>
<evidence type="ECO:0000313" key="1">
    <source>
        <dbReference type="EMBL" id="AZG77549.1"/>
    </source>
</evidence>
<dbReference type="InterPro" id="IPR036388">
    <property type="entry name" value="WH-like_DNA-bd_sf"/>
</dbReference>
<accession>A0A3G8M6C1</accession>
<sequence length="166" mass="17359">MGRRADIITDLGGATPALRRYARALCAGAGPAIADDLVQSALQSVGARIRARELRPADLAEARIEAYAALVALSQKKLADAPGPASRHPPVVHGLASLCFDERAMLLLVSLEGFGYDASARIVGASRETALARLMRARATLGAEGLRPVASSEGARRAASHLRVVK</sequence>